<protein>
    <submittedName>
        <fullName evidence="7">Rhomboid family intramembrane serine protease</fullName>
    </submittedName>
</protein>
<feature type="transmembrane region" description="Helical" evidence="5">
    <location>
        <begin position="329"/>
        <end position="349"/>
    </location>
</feature>
<dbReference type="GO" id="GO:0016020">
    <property type="term" value="C:membrane"/>
    <property type="evidence" value="ECO:0007669"/>
    <property type="project" value="UniProtKB-SubCell"/>
</dbReference>
<comment type="subcellular location">
    <subcellularLocation>
        <location evidence="1">Membrane</location>
        <topology evidence="1">Multi-pass membrane protein</topology>
    </subcellularLocation>
</comment>
<accession>A0AA41G0M7</accession>
<evidence type="ECO:0000256" key="4">
    <source>
        <dbReference type="ARBA" id="ARBA00023136"/>
    </source>
</evidence>
<dbReference type="InterPro" id="IPR022764">
    <property type="entry name" value="Peptidase_S54_rhomboid_dom"/>
</dbReference>
<feature type="transmembrane region" description="Helical" evidence="5">
    <location>
        <begin position="112"/>
        <end position="130"/>
    </location>
</feature>
<comment type="caution">
    <text evidence="7">The sequence shown here is derived from an EMBL/GenBank/DDBJ whole genome shotgun (WGS) entry which is preliminary data.</text>
</comment>
<dbReference type="EMBL" id="JAHQXE010000001">
    <property type="protein sequence ID" value="MBV0901291.1"/>
    <property type="molecule type" value="Genomic_DNA"/>
</dbReference>
<name>A0AA41G0M7_9EURY</name>
<dbReference type="SUPFAM" id="SSF144091">
    <property type="entry name" value="Rhomboid-like"/>
    <property type="match status" value="1"/>
</dbReference>
<organism evidence="7 8">
    <name type="scientific">Haloarcula salina</name>
    <dbReference type="NCBI Taxonomy" id="1429914"/>
    <lineage>
        <taxon>Archaea</taxon>
        <taxon>Methanobacteriati</taxon>
        <taxon>Methanobacteriota</taxon>
        <taxon>Stenosarchaea group</taxon>
        <taxon>Halobacteria</taxon>
        <taxon>Halobacteriales</taxon>
        <taxon>Haloarculaceae</taxon>
        <taxon>Haloarcula</taxon>
    </lineage>
</organism>
<dbReference type="Pfam" id="PF01694">
    <property type="entry name" value="Rhomboid"/>
    <property type="match status" value="1"/>
</dbReference>
<feature type="transmembrane region" description="Helical" evidence="5">
    <location>
        <begin position="297"/>
        <end position="317"/>
    </location>
</feature>
<evidence type="ECO:0000256" key="1">
    <source>
        <dbReference type="ARBA" id="ARBA00004141"/>
    </source>
</evidence>
<feature type="transmembrane region" description="Helical" evidence="5">
    <location>
        <begin position="51"/>
        <end position="73"/>
    </location>
</feature>
<dbReference type="InterPro" id="IPR035952">
    <property type="entry name" value="Rhomboid-like_sf"/>
</dbReference>
<feature type="transmembrane region" description="Helical" evidence="5">
    <location>
        <begin position="175"/>
        <end position="191"/>
    </location>
</feature>
<keyword evidence="7" id="KW-0645">Protease</keyword>
<feature type="transmembrane region" description="Helical" evidence="5">
    <location>
        <begin position="150"/>
        <end position="169"/>
    </location>
</feature>
<keyword evidence="8" id="KW-1185">Reference proteome</keyword>
<feature type="transmembrane region" description="Helical" evidence="5">
    <location>
        <begin position="267"/>
        <end position="285"/>
    </location>
</feature>
<reference evidence="7" key="1">
    <citation type="submission" date="2021-06" db="EMBL/GenBank/DDBJ databases">
        <title>New haloarchaea isolates fom saline soil.</title>
        <authorList>
            <person name="Duran-Viseras A."/>
            <person name="Sanchez-Porro C.S."/>
            <person name="Ventosa A."/>
        </authorList>
    </citation>
    <scope>NUCLEOTIDE SEQUENCE</scope>
    <source>
        <strain evidence="7">JCM 18369</strain>
    </source>
</reference>
<evidence type="ECO:0000313" key="8">
    <source>
        <dbReference type="Proteomes" id="UP001166304"/>
    </source>
</evidence>
<evidence type="ECO:0000256" key="2">
    <source>
        <dbReference type="ARBA" id="ARBA00022692"/>
    </source>
</evidence>
<dbReference type="GO" id="GO:0006508">
    <property type="term" value="P:proteolysis"/>
    <property type="evidence" value="ECO:0007669"/>
    <property type="project" value="UniProtKB-KW"/>
</dbReference>
<feature type="domain" description="Peptidase S54 rhomboid" evidence="6">
    <location>
        <begin position="99"/>
        <end position="255"/>
    </location>
</feature>
<keyword evidence="7" id="KW-0378">Hydrolase</keyword>
<proteinExistence type="predicted"/>
<dbReference type="RefSeq" id="WP_162414909.1">
    <property type="nucleotide sequence ID" value="NZ_JAHQXE010000001.1"/>
</dbReference>
<dbReference type="Proteomes" id="UP001166304">
    <property type="component" value="Unassembled WGS sequence"/>
</dbReference>
<dbReference type="AlphaFoldDB" id="A0AA41G0M7"/>
<keyword evidence="2 5" id="KW-0812">Transmembrane</keyword>
<evidence type="ECO:0000259" key="6">
    <source>
        <dbReference type="Pfam" id="PF01694"/>
    </source>
</evidence>
<dbReference type="Gene3D" id="1.20.1540.10">
    <property type="entry name" value="Rhomboid-like"/>
    <property type="match status" value="1"/>
</dbReference>
<keyword evidence="4 5" id="KW-0472">Membrane</keyword>
<keyword evidence="3 5" id="KW-1133">Transmembrane helix</keyword>
<evidence type="ECO:0000256" key="5">
    <source>
        <dbReference type="SAM" id="Phobius"/>
    </source>
</evidence>
<dbReference type="GO" id="GO:0004252">
    <property type="term" value="F:serine-type endopeptidase activity"/>
    <property type="evidence" value="ECO:0007669"/>
    <property type="project" value="InterPro"/>
</dbReference>
<sequence length="556" mass="60200">MIQSLPTDALPTPPAWLPWQELVVLAVVVAVLLGVRRIAGDRPGNALRARLLLGVPWGTLLTMGGVLAVYLFVQGAWWYPRNPLVTPFRTWSYFYPLGMLTGAFTHGGQGHVTGNLVGTLVYGSVAEYVWGHYPRKRGAQTFTSLRTNPFARILAVPVVLSVVGVYTAVFAVGPVVGFSGVVFALAGFALVTRPTLFLGALVGSRVVDLLYSALRYPVSTASGQTRFVTPWWSNVAIQGHAIGLLAGIVVAAGLLWYRNERPSAPRVFFAALVFAVFQGLWAVYVPLGGGRFRLYRFLGAALVFVLAFLTAAVTLDADRPRVPSFDRRPASLAGVVIVVALGALCVASVPTNVVDLQADDLPEDGVEVRDYAVTYDEDVPNRYFENIWYPTQGGVSVNASGVIVASAEREVWIVAVQPGRLAVDGRETVTVGGPTWRSSVHATRTDWSVLGNESVYRVQLRPAGGERRTVYTSEPSTADVILDGRNVTLSASEGGFDIAVTDGNETVGRGPLPANMTRATIGGLTFERNRTRLYARTDGTRVQVAERRQRDRERSR</sequence>
<evidence type="ECO:0000256" key="3">
    <source>
        <dbReference type="ARBA" id="ARBA00022989"/>
    </source>
</evidence>
<feature type="transmembrane region" description="Helical" evidence="5">
    <location>
        <begin position="234"/>
        <end position="255"/>
    </location>
</feature>
<gene>
    <name evidence="7" type="ORF">KTS37_05765</name>
</gene>
<feature type="transmembrane region" description="Helical" evidence="5">
    <location>
        <begin position="22"/>
        <end position="39"/>
    </location>
</feature>
<evidence type="ECO:0000313" key="7">
    <source>
        <dbReference type="EMBL" id="MBV0901291.1"/>
    </source>
</evidence>